<dbReference type="EMBL" id="BART01041668">
    <property type="protein sequence ID" value="GAH27957.1"/>
    <property type="molecule type" value="Genomic_DNA"/>
</dbReference>
<comment type="caution">
    <text evidence="1">The sequence shown here is derived from an EMBL/GenBank/DDBJ whole genome shotgun (WGS) entry which is preliminary data.</text>
</comment>
<gene>
    <name evidence="1" type="ORF">S01H4_66877</name>
</gene>
<dbReference type="AlphaFoldDB" id="X1E608"/>
<sequence>MKPFHITTIRSDTLKFTIRDKEIHSEEETK</sequence>
<organism evidence="1">
    <name type="scientific">marine sediment metagenome</name>
    <dbReference type="NCBI Taxonomy" id="412755"/>
    <lineage>
        <taxon>unclassified sequences</taxon>
        <taxon>metagenomes</taxon>
        <taxon>ecological metagenomes</taxon>
    </lineage>
</organism>
<accession>X1E608</accession>
<evidence type="ECO:0000313" key="1">
    <source>
        <dbReference type="EMBL" id="GAH27957.1"/>
    </source>
</evidence>
<feature type="non-terminal residue" evidence="1">
    <location>
        <position position="30"/>
    </location>
</feature>
<name>X1E608_9ZZZZ</name>
<proteinExistence type="predicted"/>
<reference evidence="1" key="1">
    <citation type="journal article" date="2014" name="Front. Microbiol.">
        <title>High frequency of phylogenetically diverse reductive dehalogenase-homologous genes in deep subseafloor sedimentary metagenomes.</title>
        <authorList>
            <person name="Kawai M."/>
            <person name="Futagami T."/>
            <person name="Toyoda A."/>
            <person name="Takaki Y."/>
            <person name="Nishi S."/>
            <person name="Hori S."/>
            <person name="Arai W."/>
            <person name="Tsubouchi T."/>
            <person name="Morono Y."/>
            <person name="Uchiyama I."/>
            <person name="Ito T."/>
            <person name="Fujiyama A."/>
            <person name="Inagaki F."/>
            <person name="Takami H."/>
        </authorList>
    </citation>
    <scope>NUCLEOTIDE SEQUENCE</scope>
    <source>
        <strain evidence="1">Expedition CK06-06</strain>
    </source>
</reference>
<protein>
    <submittedName>
        <fullName evidence="1">Uncharacterized protein</fullName>
    </submittedName>
</protein>